<accession>A0A1C7M2H6</accession>
<dbReference type="Proteomes" id="UP000092993">
    <property type="component" value="Unassembled WGS sequence"/>
</dbReference>
<sequence>MAQHSNLAGVLDTPMAFSTCSEKSGGFALKEVKSRNSRNVQEAKKFILGPMPVQEFLHAFLEDSALEKRERNMRASANAFNRVPAHCEEASAITEPLLSALNSSTKYKSRCPGFTFENTSERVRHPKRSSSIMKPDICCFSSRHIGSMKSSRLALTQI</sequence>
<proteinExistence type="predicted"/>
<name>A0A1C7M2H6_GRIFR</name>
<reference evidence="1 2" key="1">
    <citation type="submission" date="2016-03" db="EMBL/GenBank/DDBJ databases">
        <title>Whole genome sequencing of Grifola frondosa 9006-11.</title>
        <authorList>
            <person name="Min B."/>
            <person name="Park H."/>
            <person name="Kim J.-G."/>
            <person name="Cho H."/>
            <person name="Oh Y.-L."/>
            <person name="Kong W.-S."/>
            <person name="Choi I.-G."/>
        </authorList>
    </citation>
    <scope>NUCLEOTIDE SEQUENCE [LARGE SCALE GENOMIC DNA]</scope>
    <source>
        <strain evidence="1 2">9006-11</strain>
    </source>
</reference>
<comment type="caution">
    <text evidence="1">The sequence shown here is derived from an EMBL/GenBank/DDBJ whole genome shotgun (WGS) entry which is preliminary data.</text>
</comment>
<dbReference type="AlphaFoldDB" id="A0A1C7M2H6"/>
<gene>
    <name evidence="1" type="ORF">A0H81_09157</name>
</gene>
<dbReference type="OrthoDB" id="3265188at2759"/>
<protein>
    <submittedName>
        <fullName evidence="1">Uncharacterized protein</fullName>
    </submittedName>
</protein>
<keyword evidence="2" id="KW-1185">Reference proteome</keyword>
<evidence type="ECO:0000313" key="2">
    <source>
        <dbReference type="Proteomes" id="UP000092993"/>
    </source>
</evidence>
<evidence type="ECO:0000313" key="1">
    <source>
        <dbReference type="EMBL" id="OBZ70596.1"/>
    </source>
</evidence>
<dbReference type="EMBL" id="LUGG01000013">
    <property type="protein sequence ID" value="OBZ70596.1"/>
    <property type="molecule type" value="Genomic_DNA"/>
</dbReference>
<organism evidence="1 2">
    <name type="scientific">Grifola frondosa</name>
    <name type="common">Maitake</name>
    <name type="synonym">Polyporus frondosus</name>
    <dbReference type="NCBI Taxonomy" id="5627"/>
    <lineage>
        <taxon>Eukaryota</taxon>
        <taxon>Fungi</taxon>
        <taxon>Dikarya</taxon>
        <taxon>Basidiomycota</taxon>
        <taxon>Agaricomycotina</taxon>
        <taxon>Agaricomycetes</taxon>
        <taxon>Polyporales</taxon>
        <taxon>Grifolaceae</taxon>
        <taxon>Grifola</taxon>
    </lineage>
</organism>